<evidence type="ECO:0000256" key="5">
    <source>
        <dbReference type="HAMAP-Rule" id="MF_01328"/>
    </source>
</evidence>
<dbReference type="PANTHER" id="PTHR10746:SF6">
    <property type="entry name" value="LARGE RIBOSOMAL SUBUNIT PROTEIN UL4M"/>
    <property type="match status" value="1"/>
</dbReference>
<evidence type="ECO:0000256" key="3">
    <source>
        <dbReference type="ARBA" id="ARBA00023274"/>
    </source>
</evidence>
<dbReference type="GO" id="GO:0019843">
    <property type="term" value="F:rRNA binding"/>
    <property type="evidence" value="ECO:0007669"/>
    <property type="project" value="UniProtKB-UniRule"/>
</dbReference>
<comment type="subunit">
    <text evidence="5">Part of the 50S ribosomal subunit.</text>
</comment>
<dbReference type="GO" id="GO:1990904">
    <property type="term" value="C:ribonucleoprotein complex"/>
    <property type="evidence" value="ECO:0007669"/>
    <property type="project" value="UniProtKB-KW"/>
</dbReference>
<dbReference type="Pfam" id="PF00573">
    <property type="entry name" value="Ribosomal_L4"/>
    <property type="match status" value="1"/>
</dbReference>
<dbReference type="Gene3D" id="3.40.1370.10">
    <property type="match status" value="1"/>
</dbReference>
<keyword evidence="2 5" id="KW-0689">Ribosomal protein</keyword>
<dbReference type="HAMAP" id="MF_01328_B">
    <property type="entry name" value="Ribosomal_uL4_B"/>
    <property type="match status" value="1"/>
</dbReference>
<evidence type="ECO:0000256" key="2">
    <source>
        <dbReference type="ARBA" id="ARBA00022980"/>
    </source>
</evidence>
<dbReference type="Proteomes" id="UP000306825">
    <property type="component" value="Chromosome"/>
</dbReference>
<dbReference type="PANTHER" id="PTHR10746">
    <property type="entry name" value="50S RIBOSOMAL PROTEIN L4"/>
    <property type="match status" value="1"/>
</dbReference>
<comment type="function">
    <text evidence="5">One of the primary rRNA binding proteins, this protein initially binds near the 5'-end of the 23S rRNA. It is important during the early stages of 50S assembly. It makes multiple contacts with different domains of the 23S rRNA in the assembled 50S subunit and ribosome.</text>
</comment>
<comment type="similarity">
    <text evidence="1 5">Belongs to the universal ribosomal protein uL4 family.</text>
</comment>
<evidence type="ECO:0000313" key="8">
    <source>
        <dbReference type="EMBL" id="QCT93981.1"/>
    </source>
</evidence>
<organism evidence="7 9">
    <name type="scientific">Caminibacter mediatlanticus TB-2</name>
    <dbReference type="NCBI Taxonomy" id="391592"/>
    <lineage>
        <taxon>Bacteria</taxon>
        <taxon>Pseudomonadati</taxon>
        <taxon>Campylobacterota</taxon>
        <taxon>Epsilonproteobacteria</taxon>
        <taxon>Nautiliales</taxon>
        <taxon>Nautiliaceae</taxon>
        <taxon>Caminibacter</taxon>
    </lineage>
</organism>
<keyword evidence="3 5" id="KW-0687">Ribonucleoprotein</keyword>
<protein>
    <recommendedName>
        <fullName evidence="4 5">Large ribosomal subunit protein uL4</fullName>
    </recommendedName>
</protein>
<evidence type="ECO:0000256" key="1">
    <source>
        <dbReference type="ARBA" id="ARBA00010528"/>
    </source>
</evidence>
<sequence length="195" mass="22187">MSVEIKKINQLPEDFQGINPHNLYLYVKAYLANQRAGTAHTKTRGEVSGGGKKPFRQKGLGRARQGSIRAPHFVGGGVAHGPRNERDWSQKLNKKQKRVALKYALNEKAENEKIYVVPEVKIESGKTKDAVKWLNNFNERDYLIVVDNMDEKTYLAFRNIPNVYIITPEELNAYYASVFKSIIFDEAAFDKVIKG</sequence>
<feature type="region of interest" description="Disordered" evidence="6">
    <location>
        <begin position="39"/>
        <end position="93"/>
    </location>
</feature>
<dbReference type="InterPro" id="IPR023574">
    <property type="entry name" value="Ribosomal_uL4_dom_sf"/>
</dbReference>
<evidence type="ECO:0000313" key="10">
    <source>
        <dbReference type="Proteomes" id="UP000306825"/>
    </source>
</evidence>
<dbReference type="GO" id="GO:0003735">
    <property type="term" value="F:structural constituent of ribosome"/>
    <property type="evidence" value="ECO:0007669"/>
    <property type="project" value="InterPro"/>
</dbReference>
<keyword evidence="5" id="KW-0699">rRNA-binding</keyword>
<dbReference type="Proteomes" id="UP000003288">
    <property type="component" value="Unassembled WGS sequence"/>
</dbReference>
<keyword evidence="5" id="KW-0694">RNA-binding</keyword>
<accession>A0AAI9AGB5</accession>
<evidence type="ECO:0000256" key="4">
    <source>
        <dbReference type="ARBA" id="ARBA00035244"/>
    </source>
</evidence>
<keyword evidence="10" id="KW-1185">Reference proteome</keyword>
<gene>
    <name evidence="5 7" type="primary">rplD</name>
    <name evidence="7" type="ORF">CMTB2_04227</name>
    <name evidence="8" type="ORF">FE773_01925</name>
</gene>
<evidence type="ECO:0000256" key="6">
    <source>
        <dbReference type="SAM" id="MobiDB-lite"/>
    </source>
</evidence>
<dbReference type="GO" id="GO:0006412">
    <property type="term" value="P:translation"/>
    <property type="evidence" value="ECO:0007669"/>
    <property type="project" value="UniProtKB-UniRule"/>
</dbReference>
<dbReference type="NCBIfam" id="TIGR03953">
    <property type="entry name" value="rplD_bact"/>
    <property type="match status" value="1"/>
</dbReference>
<reference evidence="8 10" key="2">
    <citation type="submission" date="2019-05" db="EMBL/GenBank/DDBJ databases">
        <title>A comparative analysis of the Nautiliaceae.</title>
        <authorList>
            <person name="Grosche A."/>
            <person name="Smedile F."/>
            <person name="Vetriani C."/>
        </authorList>
    </citation>
    <scope>NUCLEOTIDE SEQUENCE [LARGE SCALE GENOMIC DNA]</scope>
    <source>
        <strain evidence="8 10">TB-2</strain>
    </source>
</reference>
<dbReference type="EMBL" id="ABCJ01000013">
    <property type="protein sequence ID" value="EDM22974.1"/>
    <property type="molecule type" value="Genomic_DNA"/>
</dbReference>
<proteinExistence type="inferred from homology"/>
<evidence type="ECO:0000313" key="9">
    <source>
        <dbReference type="Proteomes" id="UP000003288"/>
    </source>
</evidence>
<dbReference type="EMBL" id="CP040463">
    <property type="protein sequence ID" value="QCT93981.1"/>
    <property type="molecule type" value="Genomic_DNA"/>
</dbReference>
<dbReference type="InterPro" id="IPR013005">
    <property type="entry name" value="Ribosomal_uL4-like"/>
</dbReference>
<dbReference type="SUPFAM" id="SSF52166">
    <property type="entry name" value="Ribosomal protein L4"/>
    <property type="match status" value="1"/>
</dbReference>
<dbReference type="GO" id="GO:0005840">
    <property type="term" value="C:ribosome"/>
    <property type="evidence" value="ECO:0007669"/>
    <property type="project" value="UniProtKB-KW"/>
</dbReference>
<dbReference type="AlphaFoldDB" id="A0AAI9AGB5"/>
<comment type="function">
    <text evidence="5">Forms part of the polypeptide exit tunnel.</text>
</comment>
<dbReference type="InterPro" id="IPR002136">
    <property type="entry name" value="Ribosomal_uL4"/>
</dbReference>
<name>A0AAI9AGB5_9BACT</name>
<evidence type="ECO:0000313" key="7">
    <source>
        <dbReference type="EMBL" id="EDM22974.1"/>
    </source>
</evidence>
<reference evidence="7 9" key="1">
    <citation type="journal article" date="2011" name="Stand. Genomic Sci.">
        <title>Draft genome sequence of Caminibacter mediatlanticus strain TB-2, an epsilonproteobacterium isolated from a deep-sea hydrothermal vent.</title>
        <authorList>
            <person name="Giovannelli D."/>
            <person name="Ferriera S."/>
            <person name="Johnson J."/>
            <person name="Kravitz S."/>
            <person name="Perez-Rodriguez I."/>
            <person name="Ricci J."/>
            <person name="O'Brien C."/>
            <person name="Voordeckers J.W."/>
            <person name="Bini E."/>
            <person name="Vetriani C."/>
        </authorList>
    </citation>
    <scope>NUCLEOTIDE SEQUENCE [LARGE SCALE GENOMIC DNA]</scope>
    <source>
        <strain evidence="7 9">TB-2</strain>
    </source>
</reference>
<dbReference type="RefSeq" id="WP_007475546.1">
    <property type="nucleotide sequence ID" value="NZ_ABCJ01000013.1"/>
</dbReference>